<evidence type="ECO:0000313" key="1">
    <source>
        <dbReference type="EMBL" id="CAK0822591.1"/>
    </source>
</evidence>
<proteinExistence type="predicted"/>
<dbReference type="EMBL" id="CAUYUJ010008003">
    <property type="protein sequence ID" value="CAK0822591.1"/>
    <property type="molecule type" value="Genomic_DNA"/>
</dbReference>
<dbReference type="Proteomes" id="UP001189429">
    <property type="component" value="Unassembled WGS sequence"/>
</dbReference>
<sequence length="231" mass="24617">MESEALGVPAESTLLYKVSGGLDIVIDELVLRIRNPGDTETRLRACLLGVRYCPAMPSGSPTHDLDMAIRPNLERCAVAYSYSFEVQSLELALVPVVGEPWAASGDAVVGLCGLRLSSHGSCPASRLHQAPFYMDGVLSVEIGEINATKGAVPVDGLSSLIEVMSRMVLSDNLRAIGSARVVITSPLLSGGTLIITPSRAPRSKPRYTTQWGRSFYAGSSLPPLVPPMFFS</sequence>
<accession>A0ABN9RTV3</accession>
<comment type="caution">
    <text evidence="1">The sequence shown here is derived from an EMBL/GenBank/DDBJ whole genome shotgun (WGS) entry which is preliminary data.</text>
</comment>
<reference evidence="1" key="1">
    <citation type="submission" date="2023-10" db="EMBL/GenBank/DDBJ databases">
        <authorList>
            <person name="Chen Y."/>
            <person name="Shah S."/>
            <person name="Dougan E. K."/>
            <person name="Thang M."/>
            <person name="Chan C."/>
        </authorList>
    </citation>
    <scope>NUCLEOTIDE SEQUENCE [LARGE SCALE GENOMIC DNA]</scope>
</reference>
<evidence type="ECO:0000313" key="2">
    <source>
        <dbReference type="Proteomes" id="UP001189429"/>
    </source>
</evidence>
<organism evidence="1 2">
    <name type="scientific">Prorocentrum cordatum</name>
    <dbReference type="NCBI Taxonomy" id="2364126"/>
    <lineage>
        <taxon>Eukaryota</taxon>
        <taxon>Sar</taxon>
        <taxon>Alveolata</taxon>
        <taxon>Dinophyceae</taxon>
        <taxon>Prorocentrales</taxon>
        <taxon>Prorocentraceae</taxon>
        <taxon>Prorocentrum</taxon>
    </lineage>
</organism>
<gene>
    <name evidence="1" type="ORF">PCOR1329_LOCUS23573</name>
</gene>
<name>A0ABN9RTV3_9DINO</name>
<protein>
    <submittedName>
        <fullName evidence="1">Uncharacterized protein</fullName>
    </submittedName>
</protein>
<keyword evidence="2" id="KW-1185">Reference proteome</keyword>